<dbReference type="Gene3D" id="2.20.20.130">
    <property type="match status" value="1"/>
</dbReference>
<dbReference type="RefSeq" id="WP_087394513.1">
    <property type="nucleotide sequence ID" value="NZ_JADNGC010000007.1"/>
</dbReference>
<dbReference type="Gene3D" id="1.25.40.900">
    <property type="match status" value="1"/>
</dbReference>
<name>A0A412TNG3_9BACT</name>
<evidence type="ECO:0000259" key="1">
    <source>
        <dbReference type="Pfam" id="PF14322"/>
    </source>
</evidence>
<evidence type="ECO:0000313" key="2">
    <source>
        <dbReference type="EMBL" id="RGU55364.1"/>
    </source>
</evidence>
<dbReference type="Proteomes" id="UP000284243">
    <property type="component" value="Unassembled WGS sequence"/>
</dbReference>
<dbReference type="PROSITE" id="PS51257">
    <property type="entry name" value="PROKAR_LIPOPROTEIN"/>
    <property type="match status" value="1"/>
</dbReference>
<dbReference type="AlphaFoldDB" id="A0A412TNG3"/>
<evidence type="ECO:0000313" key="3">
    <source>
        <dbReference type="Proteomes" id="UP000284243"/>
    </source>
</evidence>
<dbReference type="Gene3D" id="1.25.40.390">
    <property type="match status" value="1"/>
</dbReference>
<dbReference type="InterPro" id="IPR033985">
    <property type="entry name" value="SusD-like_N"/>
</dbReference>
<dbReference type="Pfam" id="PF14322">
    <property type="entry name" value="SusD-like_3"/>
    <property type="match status" value="1"/>
</dbReference>
<protein>
    <submittedName>
        <fullName evidence="2">RagB/SusD family nutrient uptake outer membrane protein</fullName>
    </submittedName>
</protein>
<sequence length="468" mass="53422">MKYTILKYGMLAGALLFGGCSNWLDVDPKSQVKQEALFESEAGFQDALTGIYTMMARTGMYGGHETMGFLDMVAQTYTEVIYTYEDVLKYNYEETNSKACIDGFWEGNYSAIANCNQILAHVDERKGVFSSGVYEAVKAEALALRAFLHFDLLRGFAFSYVTGKDELAIPYVDKVTNKPVAQSTVAEVLERIITEAEEARKLIREVDPLGPAYDTYTESGYKSEDFIQGGGFWLYRKSKLNYYGITAFLARVYLYKGDKVNALACAKEVIESGKFSLLEEKQLQQDETWGYLCSENEYISSLYVYDMEEGRSDVFFGEESSMRCYISDARRSVVFGTPGVDIDWRNQNMFVLKTGETKYYVGKYQGVNRIPLLKLSEMYLIAAEASGDKSWLQTLRDHRGYVNYPLADDCDLTAEIEAEYRKEFIAEGQLFYYYKRLNYDKLPGMSEPMAKHYVFPMPDNELEFGNIK</sequence>
<comment type="caution">
    <text evidence="2">The sequence shown here is derived from an EMBL/GenBank/DDBJ whole genome shotgun (WGS) entry which is preliminary data.</text>
</comment>
<organism evidence="2 3">
    <name type="scientific">Odoribacter splanchnicus</name>
    <dbReference type="NCBI Taxonomy" id="28118"/>
    <lineage>
        <taxon>Bacteria</taxon>
        <taxon>Pseudomonadati</taxon>
        <taxon>Bacteroidota</taxon>
        <taxon>Bacteroidia</taxon>
        <taxon>Bacteroidales</taxon>
        <taxon>Odoribacteraceae</taxon>
        <taxon>Odoribacter</taxon>
    </lineage>
</organism>
<reference evidence="2 3" key="1">
    <citation type="submission" date="2018-08" db="EMBL/GenBank/DDBJ databases">
        <title>A genome reference for cultivated species of the human gut microbiota.</title>
        <authorList>
            <person name="Zou Y."/>
            <person name="Xue W."/>
            <person name="Luo G."/>
        </authorList>
    </citation>
    <scope>NUCLEOTIDE SEQUENCE [LARGE SCALE GENOMIC DNA]</scope>
    <source>
        <strain evidence="2 3">AF16-14</strain>
    </source>
</reference>
<proteinExistence type="predicted"/>
<accession>A0A412TNG3</accession>
<dbReference type="InterPro" id="IPR011990">
    <property type="entry name" value="TPR-like_helical_dom_sf"/>
</dbReference>
<dbReference type="EMBL" id="QRYC01000018">
    <property type="protein sequence ID" value="RGU55364.1"/>
    <property type="molecule type" value="Genomic_DNA"/>
</dbReference>
<gene>
    <name evidence="2" type="ORF">DWW57_12495</name>
</gene>
<dbReference type="SUPFAM" id="SSF48452">
    <property type="entry name" value="TPR-like"/>
    <property type="match status" value="1"/>
</dbReference>
<feature type="domain" description="SusD-like N-terminal" evidence="1">
    <location>
        <begin position="23"/>
        <end position="204"/>
    </location>
</feature>